<evidence type="ECO:0000313" key="4">
    <source>
        <dbReference type="EMBL" id="KIW91753.1"/>
    </source>
</evidence>
<dbReference type="EMBL" id="KN846990">
    <property type="protein sequence ID" value="KIW91753.1"/>
    <property type="molecule type" value="Genomic_DNA"/>
</dbReference>
<dbReference type="GeneID" id="27700649"/>
<dbReference type="Gene3D" id="3.40.50.720">
    <property type="entry name" value="NAD(P)-binding Rossmann-like Domain"/>
    <property type="match status" value="1"/>
</dbReference>
<reference evidence="4" key="1">
    <citation type="submission" date="2015-01" db="EMBL/GenBank/DDBJ databases">
        <title>The Genome Sequence of Cladophialophora bantiana CBS 173.52.</title>
        <authorList>
            <consortium name="The Broad Institute Genomics Platform"/>
            <person name="Cuomo C."/>
            <person name="de Hoog S."/>
            <person name="Gorbushina A."/>
            <person name="Stielow B."/>
            <person name="Teixiera M."/>
            <person name="Abouelleil A."/>
            <person name="Chapman S.B."/>
            <person name="Priest M."/>
            <person name="Young S.K."/>
            <person name="Wortman J."/>
            <person name="Nusbaum C."/>
            <person name="Birren B."/>
        </authorList>
    </citation>
    <scope>NUCLEOTIDE SEQUENCE [LARGE SCALE GENOMIC DNA]</scope>
    <source>
        <strain evidence="4">CBS 173.52</strain>
    </source>
</reference>
<keyword evidence="3" id="KW-0560">Oxidoreductase</keyword>
<dbReference type="HOGENOM" id="CLU_010194_13_3_1"/>
<organism evidence="4 5">
    <name type="scientific">Cladophialophora bantiana (strain ATCC 10958 / CBS 173.52 / CDC B-1940 / NIH 8579)</name>
    <name type="common">Xylohypha bantiana</name>
    <dbReference type="NCBI Taxonomy" id="1442370"/>
    <lineage>
        <taxon>Eukaryota</taxon>
        <taxon>Fungi</taxon>
        <taxon>Dikarya</taxon>
        <taxon>Ascomycota</taxon>
        <taxon>Pezizomycotina</taxon>
        <taxon>Eurotiomycetes</taxon>
        <taxon>Chaetothyriomycetidae</taxon>
        <taxon>Chaetothyriales</taxon>
        <taxon>Herpotrichiellaceae</taxon>
        <taxon>Cladophialophora</taxon>
    </lineage>
</organism>
<proteinExistence type="inferred from homology"/>
<dbReference type="PANTHER" id="PTHR43180">
    <property type="entry name" value="3-OXOACYL-(ACYL-CARRIER-PROTEIN) REDUCTASE (AFU_ORTHOLOGUE AFUA_6G11210)"/>
    <property type="match status" value="1"/>
</dbReference>
<dbReference type="Proteomes" id="UP000053789">
    <property type="component" value="Unassembled WGS sequence"/>
</dbReference>
<evidence type="ECO:0000256" key="1">
    <source>
        <dbReference type="ARBA" id="ARBA00006484"/>
    </source>
</evidence>
<dbReference type="InterPro" id="IPR002347">
    <property type="entry name" value="SDR_fam"/>
</dbReference>
<gene>
    <name evidence="4" type="ORF">Z519_07721</name>
</gene>
<dbReference type="PRINTS" id="PR00081">
    <property type="entry name" value="GDHRDH"/>
</dbReference>
<dbReference type="SUPFAM" id="SSF51735">
    <property type="entry name" value="NAD(P)-binding Rossmann-fold domains"/>
    <property type="match status" value="1"/>
</dbReference>
<dbReference type="GO" id="GO:0016491">
    <property type="term" value="F:oxidoreductase activity"/>
    <property type="evidence" value="ECO:0007669"/>
    <property type="project" value="UniProtKB-KW"/>
</dbReference>
<dbReference type="InterPro" id="IPR020904">
    <property type="entry name" value="Sc_DH/Rdtase_CS"/>
</dbReference>
<comment type="similarity">
    <text evidence="1">Belongs to the short-chain dehydrogenases/reductases (SDR) family.</text>
</comment>
<evidence type="ECO:0000256" key="3">
    <source>
        <dbReference type="ARBA" id="ARBA00023002"/>
    </source>
</evidence>
<accession>A0A0D2HEP4</accession>
<sequence>MASQPYEYTGPVDCSIVPDKSQCKGKSVVVTGAGASGLGEAYVRAFVDAGAFVTFCDINEDKGKAVEAELTSQHVCFVKCDTRSWDDQVRLFEAAISQSPEKSLDIVIANAGVGRGAGDPLMQLEDPFSTPTKPSLHIIDINLVGVLYTFKLAVHYFRRCPQDAPRDRCFIFIGSIAGIVDNLGSWEYSTAKFGLRGLMRTVRRHSYHQGIRVAYIAPYYVRTVIQSAATYESMLSKGIEFAAVDSCVAAIMRVSCDKGINGHSFVIVPYSVAKEGFKDAEEDDWTDENYWLQKFQRLVVTARGDAWS</sequence>
<dbReference type="OrthoDB" id="5371740at2759"/>
<protein>
    <submittedName>
        <fullName evidence="4">Uncharacterized protein</fullName>
    </submittedName>
</protein>
<dbReference type="PROSITE" id="PS00061">
    <property type="entry name" value="ADH_SHORT"/>
    <property type="match status" value="1"/>
</dbReference>
<dbReference type="PANTHER" id="PTHR43180:SF31">
    <property type="entry name" value="CHAIN DEHYDROGENASE_REDUCTASE, PUTATIVE (AFU_ORTHOLOGUE AFUA_2G16570)-RELATED"/>
    <property type="match status" value="1"/>
</dbReference>
<dbReference type="Pfam" id="PF00106">
    <property type="entry name" value="adh_short"/>
    <property type="match status" value="1"/>
</dbReference>
<name>A0A0D2HEP4_CLAB1</name>
<keyword evidence="2" id="KW-0521">NADP</keyword>
<evidence type="ECO:0000256" key="2">
    <source>
        <dbReference type="ARBA" id="ARBA00022857"/>
    </source>
</evidence>
<dbReference type="InterPro" id="IPR036291">
    <property type="entry name" value="NAD(P)-bd_dom_sf"/>
</dbReference>
<dbReference type="VEuPathDB" id="FungiDB:Z519_07721"/>
<keyword evidence="5" id="KW-1185">Reference proteome</keyword>
<evidence type="ECO:0000313" key="5">
    <source>
        <dbReference type="Proteomes" id="UP000053789"/>
    </source>
</evidence>
<dbReference type="AlphaFoldDB" id="A0A0D2HEP4"/>
<dbReference type="RefSeq" id="XP_016618422.1">
    <property type="nucleotide sequence ID" value="XM_016765453.1"/>
</dbReference>